<evidence type="ECO:0000256" key="2">
    <source>
        <dbReference type="ARBA" id="ARBA00023015"/>
    </source>
</evidence>
<dbReference type="GO" id="GO:0016987">
    <property type="term" value="F:sigma factor activity"/>
    <property type="evidence" value="ECO:0007669"/>
    <property type="project" value="UniProtKB-KW"/>
</dbReference>
<dbReference type="HOGENOM" id="CLU_047691_12_3_5"/>
<dbReference type="Pfam" id="PF04542">
    <property type="entry name" value="Sigma70_r2"/>
    <property type="match status" value="1"/>
</dbReference>
<name>B0T5W0_CAUSK</name>
<dbReference type="SUPFAM" id="SSF88946">
    <property type="entry name" value="Sigma2 domain of RNA polymerase sigma factors"/>
    <property type="match status" value="1"/>
</dbReference>
<dbReference type="InterPro" id="IPR013249">
    <property type="entry name" value="RNA_pol_sigma70_r4_t2"/>
</dbReference>
<dbReference type="OrthoDB" id="7205220at2"/>
<sequence>MPPLNAQRVVPDDDAPPPSQPAAPQPPLADEYLRHRAWLTAALTRRYGSDAADDIAQDTWLRVRGYVPPAPIRRPKSMLMRIALNLASNHRRKAAREAPTDPQDWTFDRRSTEGDQDAAVIFEQMLLALPPKLRDVFYLTHVEQKTYAEIAALLGISLGAVEKRMRQAVAQCADFIGS</sequence>
<feature type="region of interest" description="Disordered" evidence="5">
    <location>
        <begin position="1"/>
        <end position="29"/>
    </location>
</feature>
<gene>
    <name evidence="8" type="ordered locus">Caul_1990</name>
</gene>
<evidence type="ECO:0000256" key="1">
    <source>
        <dbReference type="ARBA" id="ARBA00010641"/>
    </source>
</evidence>
<comment type="similarity">
    <text evidence="1">Belongs to the sigma-70 factor family. ECF subfamily.</text>
</comment>
<keyword evidence="2" id="KW-0805">Transcription regulation</keyword>
<dbReference type="PANTHER" id="PTHR43133">
    <property type="entry name" value="RNA POLYMERASE ECF-TYPE SIGMA FACTO"/>
    <property type="match status" value="1"/>
</dbReference>
<accession>B0T5W0</accession>
<feature type="compositionally biased region" description="Pro residues" evidence="5">
    <location>
        <begin position="16"/>
        <end position="27"/>
    </location>
</feature>
<dbReference type="EMBL" id="CP000927">
    <property type="protein sequence ID" value="ABZ71118.1"/>
    <property type="molecule type" value="Genomic_DNA"/>
</dbReference>
<dbReference type="InterPro" id="IPR013325">
    <property type="entry name" value="RNA_pol_sigma_r2"/>
</dbReference>
<feature type="domain" description="RNA polymerase sigma factor 70 region 4 type 2" evidence="7">
    <location>
        <begin position="121"/>
        <end position="172"/>
    </location>
</feature>
<keyword evidence="3" id="KW-0731">Sigma factor</keyword>
<dbReference type="SUPFAM" id="SSF88659">
    <property type="entry name" value="Sigma3 and sigma4 domains of RNA polymerase sigma factors"/>
    <property type="match status" value="1"/>
</dbReference>
<dbReference type="STRING" id="366602.Caul_1990"/>
<dbReference type="KEGG" id="cak:Caul_1990"/>
<dbReference type="Pfam" id="PF08281">
    <property type="entry name" value="Sigma70_r4_2"/>
    <property type="match status" value="1"/>
</dbReference>
<keyword evidence="4" id="KW-0804">Transcription</keyword>
<evidence type="ECO:0000259" key="6">
    <source>
        <dbReference type="Pfam" id="PF04542"/>
    </source>
</evidence>
<dbReference type="GO" id="GO:0006352">
    <property type="term" value="P:DNA-templated transcription initiation"/>
    <property type="evidence" value="ECO:0007669"/>
    <property type="project" value="InterPro"/>
</dbReference>
<dbReference type="InterPro" id="IPR007627">
    <property type="entry name" value="RNA_pol_sigma70_r2"/>
</dbReference>
<reference evidence="8" key="1">
    <citation type="submission" date="2008-01" db="EMBL/GenBank/DDBJ databases">
        <title>Complete sequence of chromosome of Caulobacter sp. K31.</title>
        <authorList>
            <consortium name="US DOE Joint Genome Institute"/>
            <person name="Copeland A."/>
            <person name="Lucas S."/>
            <person name="Lapidus A."/>
            <person name="Barry K."/>
            <person name="Glavina del Rio T."/>
            <person name="Dalin E."/>
            <person name="Tice H."/>
            <person name="Pitluck S."/>
            <person name="Bruce D."/>
            <person name="Goodwin L."/>
            <person name="Thompson L.S."/>
            <person name="Brettin T."/>
            <person name="Detter J.C."/>
            <person name="Han C."/>
            <person name="Schmutz J."/>
            <person name="Larimer F."/>
            <person name="Land M."/>
            <person name="Hauser L."/>
            <person name="Kyrpides N."/>
            <person name="Kim E."/>
            <person name="Stephens C."/>
            <person name="Richardson P."/>
        </authorList>
    </citation>
    <scope>NUCLEOTIDE SEQUENCE [LARGE SCALE GENOMIC DNA]</scope>
    <source>
        <strain evidence="8">K31</strain>
    </source>
</reference>
<feature type="domain" description="RNA polymerase sigma-70 region 2" evidence="6">
    <location>
        <begin position="32"/>
        <end position="96"/>
    </location>
</feature>
<dbReference type="InterPro" id="IPR036388">
    <property type="entry name" value="WH-like_DNA-bd_sf"/>
</dbReference>
<dbReference type="Gene3D" id="1.10.1740.10">
    <property type="match status" value="1"/>
</dbReference>
<evidence type="ECO:0000313" key="8">
    <source>
        <dbReference type="EMBL" id="ABZ71118.1"/>
    </source>
</evidence>
<evidence type="ECO:0000256" key="3">
    <source>
        <dbReference type="ARBA" id="ARBA00023082"/>
    </source>
</evidence>
<protein>
    <submittedName>
        <fullName evidence="8">RNA polymerase, sigma-24 subunit, ECF subfamily</fullName>
    </submittedName>
</protein>
<evidence type="ECO:0000256" key="5">
    <source>
        <dbReference type="SAM" id="MobiDB-lite"/>
    </source>
</evidence>
<dbReference type="GO" id="GO:0003677">
    <property type="term" value="F:DNA binding"/>
    <property type="evidence" value="ECO:0007669"/>
    <property type="project" value="InterPro"/>
</dbReference>
<evidence type="ECO:0000256" key="4">
    <source>
        <dbReference type="ARBA" id="ARBA00023163"/>
    </source>
</evidence>
<dbReference type="AlphaFoldDB" id="B0T5W0"/>
<dbReference type="InterPro" id="IPR014284">
    <property type="entry name" value="RNA_pol_sigma-70_dom"/>
</dbReference>
<organism evidence="8">
    <name type="scientific">Caulobacter sp. (strain K31)</name>
    <dbReference type="NCBI Taxonomy" id="366602"/>
    <lineage>
        <taxon>Bacteria</taxon>
        <taxon>Pseudomonadati</taxon>
        <taxon>Pseudomonadota</taxon>
        <taxon>Alphaproteobacteria</taxon>
        <taxon>Caulobacterales</taxon>
        <taxon>Caulobacteraceae</taxon>
        <taxon>Caulobacter</taxon>
    </lineage>
</organism>
<dbReference type="eggNOG" id="COG1595">
    <property type="taxonomic scope" value="Bacteria"/>
</dbReference>
<dbReference type="NCBIfam" id="TIGR02937">
    <property type="entry name" value="sigma70-ECF"/>
    <property type="match status" value="1"/>
</dbReference>
<dbReference type="PANTHER" id="PTHR43133:SF63">
    <property type="entry name" value="RNA POLYMERASE SIGMA FACTOR FECI-RELATED"/>
    <property type="match status" value="1"/>
</dbReference>
<dbReference type="InterPro" id="IPR039425">
    <property type="entry name" value="RNA_pol_sigma-70-like"/>
</dbReference>
<dbReference type="Gene3D" id="1.10.10.10">
    <property type="entry name" value="Winged helix-like DNA-binding domain superfamily/Winged helix DNA-binding domain"/>
    <property type="match status" value="1"/>
</dbReference>
<proteinExistence type="inferred from homology"/>
<dbReference type="InterPro" id="IPR013324">
    <property type="entry name" value="RNA_pol_sigma_r3/r4-like"/>
</dbReference>
<dbReference type="CDD" id="cd06171">
    <property type="entry name" value="Sigma70_r4"/>
    <property type="match status" value="1"/>
</dbReference>
<evidence type="ECO:0000259" key="7">
    <source>
        <dbReference type="Pfam" id="PF08281"/>
    </source>
</evidence>